<dbReference type="EMBL" id="JAGGLU010000006">
    <property type="protein sequence ID" value="MBP2058075.1"/>
    <property type="molecule type" value="Genomic_DNA"/>
</dbReference>
<name>A0ABS4MEG1_9LACO</name>
<dbReference type="RefSeq" id="WP_209686823.1">
    <property type="nucleotide sequence ID" value="NZ_JAGGLU010000006.1"/>
</dbReference>
<gene>
    <name evidence="1" type="ORF">J2Z60_001252</name>
</gene>
<dbReference type="Proteomes" id="UP001519292">
    <property type="component" value="Unassembled WGS sequence"/>
</dbReference>
<keyword evidence="2" id="KW-1185">Reference proteome</keyword>
<sequence length="62" mass="6978">MLKSIKRIFAYTKVQYLGEVISSGVLNTGRRLTAEEMINLSPIAQNHVQKIGELINNAKLTY</sequence>
<protein>
    <submittedName>
        <fullName evidence="1">Uncharacterized protein</fullName>
    </submittedName>
</protein>
<comment type="caution">
    <text evidence="1">The sequence shown here is derived from an EMBL/GenBank/DDBJ whole genome shotgun (WGS) entry which is preliminary data.</text>
</comment>
<proteinExistence type="predicted"/>
<evidence type="ECO:0000313" key="1">
    <source>
        <dbReference type="EMBL" id="MBP2058075.1"/>
    </source>
</evidence>
<reference evidence="1 2" key="1">
    <citation type="submission" date="2021-03" db="EMBL/GenBank/DDBJ databases">
        <title>Genomic Encyclopedia of Type Strains, Phase IV (KMG-IV): sequencing the most valuable type-strain genomes for metagenomic binning, comparative biology and taxonomic classification.</title>
        <authorList>
            <person name="Goeker M."/>
        </authorList>
    </citation>
    <scope>NUCLEOTIDE SEQUENCE [LARGE SCALE GENOMIC DNA]</scope>
    <source>
        <strain evidence="1 2">DSM 101872</strain>
    </source>
</reference>
<accession>A0ABS4MEG1</accession>
<organism evidence="1 2">
    <name type="scientific">Lactobacillus colini</name>
    <dbReference type="NCBI Taxonomy" id="1819254"/>
    <lineage>
        <taxon>Bacteria</taxon>
        <taxon>Bacillati</taxon>
        <taxon>Bacillota</taxon>
        <taxon>Bacilli</taxon>
        <taxon>Lactobacillales</taxon>
        <taxon>Lactobacillaceae</taxon>
        <taxon>Lactobacillus</taxon>
    </lineage>
</organism>
<evidence type="ECO:0000313" key="2">
    <source>
        <dbReference type="Proteomes" id="UP001519292"/>
    </source>
</evidence>